<proteinExistence type="predicted"/>
<accession>A0A1G9PQH5</accession>
<dbReference type="Gene3D" id="3.30.160.670">
    <property type="match status" value="1"/>
</dbReference>
<dbReference type="Proteomes" id="UP000198901">
    <property type="component" value="Unassembled WGS sequence"/>
</dbReference>
<dbReference type="RefSeq" id="WP_176785522.1">
    <property type="nucleotide sequence ID" value="NZ_FNGS01000004.1"/>
</dbReference>
<dbReference type="PROSITE" id="PS51257">
    <property type="entry name" value="PROKAR_LIPOPROTEIN"/>
    <property type="match status" value="1"/>
</dbReference>
<organism evidence="3 4">
    <name type="scientific">Siphonobacter aquaeclarae</name>
    <dbReference type="NCBI Taxonomy" id="563176"/>
    <lineage>
        <taxon>Bacteria</taxon>
        <taxon>Pseudomonadati</taxon>
        <taxon>Bacteroidota</taxon>
        <taxon>Cytophagia</taxon>
        <taxon>Cytophagales</taxon>
        <taxon>Cytophagaceae</taxon>
        <taxon>Siphonobacter</taxon>
    </lineage>
</organism>
<sequence>MRNILYIALLAWLGAACAGTTNKLKVNTTADSRVSLAYNKTYSVLQSADFQKISENDQAYVLDEIDTQMRARGYEKKEEGGDLSVVFSVYSDNFNGKQDPSLPTLKFRKGTLLIHIVDETLNRSVWMGYASGLFQKTRELDERGLRFATRRILDEYPALAYGYVPARAPQR</sequence>
<evidence type="ECO:0000313" key="4">
    <source>
        <dbReference type="Proteomes" id="UP000198901"/>
    </source>
</evidence>
<gene>
    <name evidence="3" type="ORF">SAMN04488090_2276</name>
</gene>
<dbReference type="Pfam" id="PF13590">
    <property type="entry name" value="DUF4136"/>
    <property type="match status" value="1"/>
</dbReference>
<evidence type="ECO:0000259" key="2">
    <source>
        <dbReference type="Pfam" id="PF13590"/>
    </source>
</evidence>
<feature type="domain" description="DUF4136" evidence="2">
    <location>
        <begin position="26"/>
        <end position="157"/>
    </location>
</feature>
<name>A0A1G9PQH5_9BACT</name>
<dbReference type="AlphaFoldDB" id="A0A1G9PQH5"/>
<feature type="chain" id="PRO_5011495653" description="DUF4136 domain-containing protein" evidence="1">
    <location>
        <begin position="19"/>
        <end position="171"/>
    </location>
</feature>
<keyword evidence="4" id="KW-1185">Reference proteome</keyword>
<evidence type="ECO:0000256" key="1">
    <source>
        <dbReference type="SAM" id="SignalP"/>
    </source>
</evidence>
<dbReference type="InterPro" id="IPR025411">
    <property type="entry name" value="DUF4136"/>
</dbReference>
<reference evidence="3 4" key="1">
    <citation type="submission" date="2016-10" db="EMBL/GenBank/DDBJ databases">
        <authorList>
            <person name="de Groot N.N."/>
        </authorList>
    </citation>
    <scope>NUCLEOTIDE SEQUENCE [LARGE SCALE GENOMIC DNA]</scope>
    <source>
        <strain evidence="3 4">DSM 21668</strain>
    </source>
</reference>
<evidence type="ECO:0000313" key="3">
    <source>
        <dbReference type="EMBL" id="SDM01092.1"/>
    </source>
</evidence>
<dbReference type="EMBL" id="FNGS01000004">
    <property type="protein sequence ID" value="SDM01092.1"/>
    <property type="molecule type" value="Genomic_DNA"/>
</dbReference>
<feature type="signal peptide" evidence="1">
    <location>
        <begin position="1"/>
        <end position="18"/>
    </location>
</feature>
<protein>
    <recommendedName>
        <fullName evidence="2">DUF4136 domain-containing protein</fullName>
    </recommendedName>
</protein>
<keyword evidence="1" id="KW-0732">Signal</keyword>